<evidence type="ECO:0000256" key="1">
    <source>
        <dbReference type="SAM" id="MobiDB-lite"/>
    </source>
</evidence>
<feature type="region of interest" description="Disordered" evidence="1">
    <location>
        <begin position="1"/>
        <end position="25"/>
    </location>
</feature>
<accession>A0A5J5D9V4</accession>
<evidence type="ECO:0000313" key="2">
    <source>
        <dbReference type="EMBL" id="KAA8591472.1"/>
    </source>
</evidence>
<dbReference type="EMBL" id="VOFY01000007">
    <property type="protein sequence ID" value="KAA8591472.1"/>
    <property type="molecule type" value="Genomic_DNA"/>
</dbReference>
<dbReference type="AlphaFoldDB" id="A0A5J5D9V4"/>
<comment type="caution">
    <text evidence="2">The sequence shown here is derived from an EMBL/GenBank/DDBJ whole genome shotgun (WGS) entry which is preliminary data.</text>
</comment>
<gene>
    <name evidence="2" type="ORF">FQN60_002415</name>
</gene>
<dbReference type="Proteomes" id="UP000327493">
    <property type="component" value="Chromosome 7"/>
</dbReference>
<keyword evidence="3" id="KW-1185">Reference proteome</keyword>
<feature type="non-terminal residue" evidence="2">
    <location>
        <position position="75"/>
    </location>
</feature>
<organism evidence="2 3">
    <name type="scientific">Etheostoma spectabile</name>
    <name type="common">orangethroat darter</name>
    <dbReference type="NCBI Taxonomy" id="54343"/>
    <lineage>
        <taxon>Eukaryota</taxon>
        <taxon>Metazoa</taxon>
        <taxon>Chordata</taxon>
        <taxon>Craniata</taxon>
        <taxon>Vertebrata</taxon>
        <taxon>Euteleostomi</taxon>
        <taxon>Actinopterygii</taxon>
        <taxon>Neopterygii</taxon>
        <taxon>Teleostei</taxon>
        <taxon>Neoteleostei</taxon>
        <taxon>Acanthomorphata</taxon>
        <taxon>Eupercaria</taxon>
        <taxon>Perciformes</taxon>
        <taxon>Percoidei</taxon>
        <taxon>Percidae</taxon>
        <taxon>Etheostomatinae</taxon>
        <taxon>Etheostoma</taxon>
    </lineage>
</organism>
<evidence type="ECO:0000313" key="3">
    <source>
        <dbReference type="Proteomes" id="UP000327493"/>
    </source>
</evidence>
<sequence>MTTLHQQGGETRAGATSEAVEDQEALKAEGVEGIISSSESLVTGHLSVRLDPMFQAVKLPACIADLDTSLTDVDG</sequence>
<proteinExistence type="predicted"/>
<name>A0A5J5D9V4_9PERO</name>
<reference evidence="2 3" key="1">
    <citation type="submission" date="2019-08" db="EMBL/GenBank/DDBJ databases">
        <title>A chromosome-level genome assembly, high-density linkage maps, and genome scans reveal the genomic architecture of hybrid incompatibilities underlying speciation via character displacement in darters (Percidae: Etheostominae).</title>
        <authorList>
            <person name="Moran R.L."/>
            <person name="Catchen J.M."/>
            <person name="Fuller R.C."/>
        </authorList>
    </citation>
    <scope>NUCLEOTIDE SEQUENCE [LARGE SCALE GENOMIC DNA]</scope>
    <source>
        <strain evidence="2">EspeVRDwgs_2016</strain>
        <tissue evidence="2">Muscle</tissue>
    </source>
</reference>
<protein>
    <submittedName>
        <fullName evidence="2">Uncharacterized protein</fullName>
    </submittedName>
</protein>